<accession>A0ABZ0W382</accession>
<dbReference type="InterPro" id="IPR036737">
    <property type="entry name" value="OmpA-like_sf"/>
</dbReference>
<gene>
    <name evidence="4" type="ORF">U0035_15505</name>
</gene>
<name>A0ABZ0W382_9BACT</name>
<dbReference type="Pfam" id="PF00691">
    <property type="entry name" value="OmpA"/>
    <property type="match status" value="1"/>
</dbReference>
<evidence type="ECO:0000259" key="3">
    <source>
        <dbReference type="Pfam" id="PF00691"/>
    </source>
</evidence>
<sequence length="565" mass="61592">MKNSKSLSLILGLSAYIGSVNAQVSPSHPYTAPHPIYGTFSVTDSNYYNKKQLAQHNEFMVGSQDYPGKPKDMWEVGIKGGIFTIGGDVDAVLGTPGFGIHVRKSLGHTLSLRLEYMYGIAKGQNWRPSTGYTAGGYTNPWFYRYTKNSVLPGGNVWNPIDYPAVYYNYKTEVQELSLQLLANIHNIRFYKAQTGVTLYALAGLGVSTWKGRVDAMHQVRGDAESAAYDFASVNSDGVYTNRKDVLKRLKDLQNGEYDTPIERDPSKPYSDMFRGNIAPSVSGGLGLAFRLSPRINLAIEDRVIYNGSDLLDGVRWDEYKTLSPDKDLMNYLTVGLNFNLGNKSRRVEPLYWLNSMNYAYSELRRVPEIILPDADGDGVTDQFDQEQTPAGCPVDLHGVSLDTDGDGVPDCKDKELVTPTYCQPVDADGVGKCPCPEGCAPAQSDCAASLGALPSIHFAANSNKLSDDAAATLATVASKLKANPNCKVVVVGYCAATKRQQQLSWDHVNKVISHLVEKEGVSSDRFIFSSGQEGGDCDAVDIRAAAPGEDGPNTVAPPHPNLRKN</sequence>
<keyword evidence="5" id="KW-1185">Reference proteome</keyword>
<evidence type="ECO:0000313" key="5">
    <source>
        <dbReference type="Proteomes" id="UP001325680"/>
    </source>
</evidence>
<protein>
    <submittedName>
        <fullName evidence="4">OmpA family protein</fullName>
    </submittedName>
</protein>
<feature type="region of interest" description="Disordered" evidence="1">
    <location>
        <begin position="538"/>
        <end position="565"/>
    </location>
</feature>
<keyword evidence="2" id="KW-0732">Signal</keyword>
<organism evidence="4 5">
    <name type="scientific">Niabella yanshanensis</name>
    <dbReference type="NCBI Taxonomy" id="577386"/>
    <lineage>
        <taxon>Bacteria</taxon>
        <taxon>Pseudomonadati</taxon>
        <taxon>Bacteroidota</taxon>
        <taxon>Chitinophagia</taxon>
        <taxon>Chitinophagales</taxon>
        <taxon>Chitinophagaceae</taxon>
        <taxon>Niabella</taxon>
    </lineage>
</organism>
<evidence type="ECO:0000313" key="4">
    <source>
        <dbReference type="EMBL" id="WQD37078.1"/>
    </source>
</evidence>
<feature type="domain" description="OmpA-like" evidence="3">
    <location>
        <begin position="458"/>
        <end position="530"/>
    </location>
</feature>
<dbReference type="SUPFAM" id="SSF103647">
    <property type="entry name" value="TSP type-3 repeat"/>
    <property type="match status" value="1"/>
</dbReference>
<feature type="signal peptide" evidence="2">
    <location>
        <begin position="1"/>
        <end position="22"/>
    </location>
</feature>
<reference evidence="4 5" key="1">
    <citation type="submission" date="2023-12" db="EMBL/GenBank/DDBJ databases">
        <title>Genome sequencing and assembly of bacterial species from a model synthetic community.</title>
        <authorList>
            <person name="Hogle S.L."/>
        </authorList>
    </citation>
    <scope>NUCLEOTIDE SEQUENCE [LARGE SCALE GENOMIC DNA]</scope>
    <source>
        <strain evidence="4 5">HAMBI_3031</strain>
    </source>
</reference>
<evidence type="ECO:0000256" key="2">
    <source>
        <dbReference type="SAM" id="SignalP"/>
    </source>
</evidence>
<dbReference type="Proteomes" id="UP001325680">
    <property type="component" value="Chromosome"/>
</dbReference>
<dbReference type="SUPFAM" id="SSF103088">
    <property type="entry name" value="OmpA-like"/>
    <property type="match status" value="1"/>
</dbReference>
<feature type="chain" id="PRO_5046095339" evidence="2">
    <location>
        <begin position="23"/>
        <end position="565"/>
    </location>
</feature>
<dbReference type="InterPro" id="IPR028974">
    <property type="entry name" value="TSP_type-3_rpt"/>
</dbReference>
<proteinExistence type="predicted"/>
<dbReference type="InterPro" id="IPR006665">
    <property type="entry name" value="OmpA-like"/>
</dbReference>
<feature type="compositionally biased region" description="Pro residues" evidence="1">
    <location>
        <begin position="555"/>
        <end position="565"/>
    </location>
</feature>
<dbReference type="EMBL" id="CP139960">
    <property type="protein sequence ID" value="WQD37078.1"/>
    <property type="molecule type" value="Genomic_DNA"/>
</dbReference>
<dbReference type="RefSeq" id="WP_114791830.1">
    <property type="nucleotide sequence ID" value="NZ_CP139960.1"/>
</dbReference>
<dbReference type="Gene3D" id="3.30.1330.60">
    <property type="entry name" value="OmpA-like domain"/>
    <property type="match status" value="1"/>
</dbReference>
<evidence type="ECO:0000256" key="1">
    <source>
        <dbReference type="SAM" id="MobiDB-lite"/>
    </source>
</evidence>